<dbReference type="STRING" id="3983.A0A2C9V8L1"/>
<dbReference type="Pfam" id="PF25105">
    <property type="entry name" value="DUF7813"/>
    <property type="match status" value="1"/>
</dbReference>
<evidence type="ECO:0000313" key="2">
    <source>
        <dbReference type="Proteomes" id="UP000091857"/>
    </source>
</evidence>
<name>A0A2C9V8L1_MANES</name>
<dbReference type="PANTHER" id="PTHR36353">
    <property type="entry name" value="TRANSMEMBRANE PROTEIN"/>
    <property type="match status" value="1"/>
</dbReference>
<gene>
    <name evidence="1" type="ORF">MANES_09G052051v8</name>
</gene>
<dbReference type="InterPro" id="IPR056715">
    <property type="entry name" value="DUF7813"/>
</dbReference>
<reference evidence="2" key="1">
    <citation type="journal article" date="2016" name="Nat. Biotechnol.">
        <title>Sequencing wild and cultivated cassava and related species reveals extensive interspecific hybridization and genetic diversity.</title>
        <authorList>
            <person name="Bredeson J.V."/>
            <person name="Lyons J.B."/>
            <person name="Prochnik S.E."/>
            <person name="Wu G.A."/>
            <person name="Ha C.M."/>
            <person name="Edsinger-Gonzales E."/>
            <person name="Grimwood J."/>
            <person name="Schmutz J."/>
            <person name="Rabbi I.Y."/>
            <person name="Egesi C."/>
            <person name="Nauluvula P."/>
            <person name="Lebot V."/>
            <person name="Ndunguru J."/>
            <person name="Mkamilo G."/>
            <person name="Bart R.S."/>
            <person name="Setter T.L."/>
            <person name="Gleadow R.M."/>
            <person name="Kulakow P."/>
            <person name="Ferguson M.E."/>
            <person name="Rounsley S."/>
            <person name="Rokhsar D.S."/>
        </authorList>
    </citation>
    <scope>NUCLEOTIDE SEQUENCE [LARGE SCALE GENOMIC DNA]</scope>
    <source>
        <strain evidence="2">cv. AM560-2</strain>
    </source>
</reference>
<organism evidence="1 2">
    <name type="scientific">Manihot esculenta</name>
    <name type="common">Cassava</name>
    <name type="synonym">Jatropha manihot</name>
    <dbReference type="NCBI Taxonomy" id="3983"/>
    <lineage>
        <taxon>Eukaryota</taxon>
        <taxon>Viridiplantae</taxon>
        <taxon>Streptophyta</taxon>
        <taxon>Embryophyta</taxon>
        <taxon>Tracheophyta</taxon>
        <taxon>Spermatophyta</taxon>
        <taxon>Magnoliopsida</taxon>
        <taxon>eudicotyledons</taxon>
        <taxon>Gunneridae</taxon>
        <taxon>Pentapetalae</taxon>
        <taxon>rosids</taxon>
        <taxon>fabids</taxon>
        <taxon>Malpighiales</taxon>
        <taxon>Euphorbiaceae</taxon>
        <taxon>Crotonoideae</taxon>
        <taxon>Manihoteae</taxon>
        <taxon>Manihot</taxon>
    </lineage>
</organism>
<dbReference type="PANTHER" id="PTHR36353:SF1">
    <property type="entry name" value="TRANSMEMBRANE PROTEIN"/>
    <property type="match status" value="1"/>
</dbReference>
<evidence type="ECO:0000313" key="1">
    <source>
        <dbReference type="EMBL" id="OAY40971.2"/>
    </source>
</evidence>
<dbReference type="EMBL" id="CM004395">
    <property type="protein sequence ID" value="OAY40971.2"/>
    <property type="molecule type" value="Genomic_DNA"/>
</dbReference>
<comment type="caution">
    <text evidence="1">The sequence shown here is derived from an EMBL/GenBank/DDBJ whole genome shotgun (WGS) entry which is preliminary data.</text>
</comment>
<proteinExistence type="predicted"/>
<dbReference type="AlphaFoldDB" id="A0A2C9V8L1"/>
<keyword evidence="2" id="KW-1185">Reference proteome</keyword>
<protein>
    <submittedName>
        <fullName evidence="1">Uncharacterized protein</fullName>
    </submittedName>
</protein>
<sequence>MRPIRLPGPPSGEIPGTLGSSEGLVSGVIRRAAIIGNGFSGAESQCLGLVRALGLSSGLTLYRATRPRGGLNKWLHWLPVSIHRRVDSLIRSIYDDYWRYGGNANAHMGTPSSTERTGILWENCNSLSDLELKKFNNLNGKVAGLADAKQIARMARDTFNKDGPLLVVASGSGTISVSSSIRRLAPENVFVVQIQHPRSRLNRFDLVITPHHDYYPLTPQAQEQVPWFLRKWITPREPPDRHVVLTVGALHLADSAALRTAASVWHDELAVLLKPLLVVNIGGPTSNCEYGTDLAEQLTDMLRKVLWSCGSVRISFSRRTPQKVSNVLVKEFSNNHKVYIWDGKGPNPHMGHLALADAFVITADSVSMLSEACSTGKPVYVVGAERCTWKFADFQKRLYDHGVVRPFTGEEDISEVWSYPPLNDTAEGARHVMDALAERGWRIQSAENDVLF</sequence>
<dbReference type="Proteomes" id="UP000091857">
    <property type="component" value="Chromosome 9"/>
</dbReference>
<accession>A0A2C9V8L1</accession>